<dbReference type="Proteomes" id="UP000886047">
    <property type="component" value="Unassembled WGS sequence"/>
</dbReference>
<dbReference type="PANTHER" id="PTHR48101">
    <property type="entry name" value="METHYLMALONYL-COA MUTASE, MITOCHONDRIAL-RELATED"/>
    <property type="match status" value="1"/>
</dbReference>
<dbReference type="InterPro" id="IPR036724">
    <property type="entry name" value="Cobalamin-bd_sf"/>
</dbReference>
<dbReference type="SUPFAM" id="SSF52242">
    <property type="entry name" value="Cobalamin (vitamin B12)-binding domain"/>
    <property type="match status" value="1"/>
</dbReference>
<protein>
    <submittedName>
        <fullName evidence="1">Methylmalonyl-CoA mutase small subunit</fullName>
    </submittedName>
</protein>
<gene>
    <name evidence="1" type="ORF">ENN90_00350</name>
</gene>
<feature type="non-terminal residue" evidence="1">
    <location>
        <position position="1"/>
    </location>
</feature>
<comment type="caution">
    <text evidence="1">The sequence shown here is derived from an EMBL/GenBank/DDBJ whole genome shotgun (WGS) entry which is preliminary data.</text>
</comment>
<dbReference type="GO" id="GO:0046872">
    <property type="term" value="F:metal ion binding"/>
    <property type="evidence" value="ECO:0007669"/>
    <property type="project" value="InterPro"/>
</dbReference>
<name>A0A831LP38_9BACT</name>
<accession>A0A831LP38</accession>
<organism evidence="1">
    <name type="scientific">Mariniphaga anaerophila</name>
    <dbReference type="NCBI Taxonomy" id="1484053"/>
    <lineage>
        <taxon>Bacteria</taxon>
        <taxon>Pseudomonadati</taxon>
        <taxon>Bacteroidota</taxon>
        <taxon>Bacteroidia</taxon>
        <taxon>Marinilabiliales</taxon>
        <taxon>Prolixibacteraceae</taxon>
        <taxon>Mariniphaga</taxon>
    </lineage>
</organism>
<reference evidence="1" key="1">
    <citation type="journal article" date="2020" name="mSystems">
        <title>Genome- and Community-Level Interaction Insights into Carbon Utilization and Element Cycling Functions of Hydrothermarchaeota in Hydrothermal Sediment.</title>
        <authorList>
            <person name="Zhou Z."/>
            <person name="Liu Y."/>
            <person name="Xu W."/>
            <person name="Pan J."/>
            <person name="Luo Z.H."/>
            <person name="Li M."/>
        </authorList>
    </citation>
    <scope>NUCLEOTIDE SEQUENCE [LARGE SCALE GENOMIC DNA]</scope>
    <source>
        <strain evidence="1">SpSt-1217</strain>
    </source>
</reference>
<dbReference type="GO" id="GO:0016866">
    <property type="term" value="F:intramolecular transferase activity"/>
    <property type="evidence" value="ECO:0007669"/>
    <property type="project" value="InterPro"/>
</dbReference>
<dbReference type="PANTHER" id="PTHR48101:SF1">
    <property type="entry name" value="METHYLMALONYL-COA MUTASE, LARGE SUBUNIT"/>
    <property type="match status" value="1"/>
</dbReference>
<dbReference type="EMBL" id="DSDK01000017">
    <property type="protein sequence ID" value="HDR50057.1"/>
    <property type="molecule type" value="Genomic_DNA"/>
</dbReference>
<sequence length="192" mass="21550">NVALRRENLLGVNQFPNFSETAKEEFPEWVFKASDLTEEDAEVETLKPYRAAQPFEALRYKTDVYSKNNKRPVVFMLPMGNLTFRKARAQFSTNFFAVAGFEVIDNNGFSSVITGVEAAKAKNADIVVLCSSDEEYAELAPQVAQLLDKEILVIAGAPPCKPELEAKGITNFIHIKSNILEELKAYQEKLRI</sequence>
<proteinExistence type="predicted"/>
<dbReference type="Gene3D" id="3.40.50.280">
    <property type="entry name" value="Cobalamin-binding domain"/>
    <property type="match status" value="1"/>
</dbReference>
<dbReference type="AlphaFoldDB" id="A0A831LP38"/>
<dbReference type="GO" id="GO:0031419">
    <property type="term" value="F:cobalamin binding"/>
    <property type="evidence" value="ECO:0007669"/>
    <property type="project" value="InterPro"/>
</dbReference>
<evidence type="ECO:0000313" key="1">
    <source>
        <dbReference type="EMBL" id="HDR50057.1"/>
    </source>
</evidence>